<dbReference type="InterPro" id="IPR036866">
    <property type="entry name" value="RibonucZ/Hydroxyglut_hydro"/>
</dbReference>
<dbReference type="RefSeq" id="WP_259310589.1">
    <property type="nucleotide sequence ID" value="NZ_CP087164.1"/>
</dbReference>
<proteinExistence type="predicted"/>
<dbReference type="SUPFAM" id="SSF56281">
    <property type="entry name" value="Metallo-hydrolase/oxidoreductase"/>
    <property type="match status" value="1"/>
</dbReference>
<dbReference type="KEGG" id="sbae:DSM104329_02925"/>
<dbReference type="Proteomes" id="UP001162834">
    <property type="component" value="Chromosome"/>
</dbReference>
<dbReference type="PANTHER" id="PTHR13754:SF18">
    <property type="entry name" value="7,8-DIHYDROPTERIN-6-METHYL-4-(BETA-D-RIBOFURANOSYL)-AMINOBENZENE-5'-PHOSPHATE SYNTHASE"/>
    <property type="match status" value="1"/>
</dbReference>
<gene>
    <name evidence="2" type="ORF">DSM104329_02925</name>
</gene>
<keyword evidence="3" id="KW-1185">Reference proteome</keyword>
<evidence type="ECO:0000313" key="3">
    <source>
        <dbReference type="Proteomes" id="UP001162834"/>
    </source>
</evidence>
<protein>
    <recommendedName>
        <fullName evidence="1">Metallo-beta-lactamase domain-containing protein</fullName>
    </recommendedName>
</protein>
<dbReference type="CDD" id="cd07713">
    <property type="entry name" value="DHPS-like_MBL-fold"/>
    <property type="match status" value="1"/>
</dbReference>
<dbReference type="Pfam" id="PF00753">
    <property type="entry name" value="Lactamase_B"/>
    <property type="match status" value="1"/>
</dbReference>
<reference evidence="2" key="1">
    <citation type="journal article" date="2022" name="Int. J. Syst. Evol. Microbiol.">
        <title>Pseudomonas aegrilactucae sp. nov. and Pseudomonas morbosilactucae sp. nov., pathogens causing bacterial rot of lettuce in Japan.</title>
        <authorList>
            <person name="Sawada H."/>
            <person name="Fujikawa T."/>
            <person name="Satou M."/>
        </authorList>
    </citation>
    <scope>NUCLEOTIDE SEQUENCE</scope>
    <source>
        <strain evidence="2">0166_1</strain>
    </source>
</reference>
<sequence length="335" mass="36334">MQAIALEPVDALTITTLVDNVTDSLLADQGPAKRPSMTRSPRMPARFSVSGDTDDALRAEHGFSALVTVTKGDRTTRVLFDAGRTPDGLVENMRRLQVPPGEIDVIVLSHGHWDHVTGMDGLTRALGRPSMPVLIHPEFWSRRRLTFPGGNRVELPTTSKNALQGAGFDIVEEKQPSFLLEGSLLVTGEVDRTTEFERGFPGHEAHRDGTWQPDPLILDDQALVTSVRGHGLVVLTGCGHSGIVNILRYVRKLTGQHDVHAVVGGFHLSGRAFEQIIEPTCAALAEFDADYLVPTHCTGWRATHAIAARFPDAFLQNSVGTRFEFQATATPGAAG</sequence>
<accession>A0A9E6XXX3</accession>
<dbReference type="EMBL" id="CP087164">
    <property type="protein sequence ID" value="UGS36519.1"/>
    <property type="molecule type" value="Genomic_DNA"/>
</dbReference>
<evidence type="ECO:0000259" key="1">
    <source>
        <dbReference type="Pfam" id="PF00753"/>
    </source>
</evidence>
<dbReference type="InterPro" id="IPR001279">
    <property type="entry name" value="Metallo-B-lactamas"/>
</dbReference>
<dbReference type="InterPro" id="IPR052926">
    <property type="entry name" value="Metallo-beta-lactamase_dom"/>
</dbReference>
<feature type="domain" description="Metallo-beta-lactamase" evidence="1">
    <location>
        <begin position="68"/>
        <end position="173"/>
    </location>
</feature>
<organism evidence="2 3">
    <name type="scientific">Capillimicrobium parvum</name>
    <dbReference type="NCBI Taxonomy" id="2884022"/>
    <lineage>
        <taxon>Bacteria</taxon>
        <taxon>Bacillati</taxon>
        <taxon>Actinomycetota</taxon>
        <taxon>Thermoleophilia</taxon>
        <taxon>Solirubrobacterales</taxon>
        <taxon>Capillimicrobiaceae</taxon>
        <taxon>Capillimicrobium</taxon>
    </lineage>
</organism>
<dbReference type="PANTHER" id="PTHR13754">
    <property type="entry name" value="METALLO-BETA-LACTAMASE SUPERFAMILY PROTEIN"/>
    <property type="match status" value="1"/>
</dbReference>
<evidence type="ECO:0000313" key="2">
    <source>
        <dbReference type="EMBL" id="UGS36519.1"/>
    </source>
</evidence>
<name>A0A9E6XXX3_9ACTN</name>
<dbReference type="AlphaFoldDB" id="A0A9E6XXX3"/>
<dbReference type="Gene3D" id="3.60.15.10">
    <property type="entry name" value="Ribonuclease Z/Hydroxyacylglutathione hydrolase-like"/>
    <property type="match status" value="1"/>
</dbReference>
<dbReference type="GO" id="GO:0016740">
    <property type="term" value="F:transferase activity"/>
    <property type="evidence" value="ECO:0007669"/>
    <property type="project" value="TreeGrafter"/>
</dbReference>
<dbReference type="InterPro" id="IPR041712">
    <property type="entry name" value="DHPS-like_MBL-fold"/>
</dbReference>